<organism evidence="2 3">
    <name type="scientific">Reticulomyxa filosa</name>
    <dbReference type="NCBI Taxonomy" id="46433"/>
    <lineage>
        <taxon>Eukaryota</taxon>
        <taxon>Sar</taxon>
        <taxon>Rhizaria</taxon>
        <taxon>Retaria</taxon>
        <taxon>Foraminifera</taxon>
        <taxon>Monothalamids</taxon>
        <taxon>Reticulomyxidae</taxon>
        <taxon>Reticulomyxa</taxon>
    </lineage>
</organism>
<dbReference type="EMBL" id="ASPP01001949">
    <property type="protein sequence ID" value="ETO35110.1"/>
    <property type="molecule type" value="Genomic_DNA"/>
</dbReference>
<evidence type="ECO:0000313" key="2">
    <source>
        <dbReference type="EMBL" id="ETO35110.1"/>
    </source>
</evidence>
<keyword evidence="1" id="KW-0472">Membrane</keyword>
<feature type="transmembrane region" description="Helical" evidence="1">
    <location>
        <begin position="508"/>
        <end position="527"/>
    </location>
</feature>
<evidence type="ECO:0000256" key="1">
    <source>
        <dbReference type="SAM" id="Phobius"/>
    </source>
</evidence>
<keyword evidence="1" id="KW-1133">Transmembrane helix</keyword>
<dbReference type="AlphaFoldDB" id="X6P999"/>
<accession>X6P999</accession>
<protein>
    <submittedName>
        <fullName evidence="2">Uncharacterized protein</fullName>
    </submittedName>
</protein>
<proteinExistence type="predicted"/>
<keyword evidence="3" id="KW-1185">Reference proteome</keyword>
<keyword evidence="1" id="KW-0812">Transmembrane</keyword>
<evidence type="ECO:0000313" key="3">
    <source>
        <dbReference type="Proteomes" id="UP000023152"/>
    </source>
</evidence>
<reference evidence="2 3" key="1">
    <citation type="journal article" date="2013" name="Curr. Biol.">
        <title>The Genome of the Foraminiferan Reticulomyxa filosa.</title>
        <authorList>
            <person name="Glockner G."/>
            <person name="Hulsmann N."/>
            <person name="Schleicher M."/>
            <person name="Noegel A.A."/>
            <person name="Eichinger L."/>
            <person name="Gallinger C."/>
            <person name="Pawlowski J."/>
            <person name="Sierra R."/>
            <person name="Euteneuer U."/>
            <person name="Pillet L."/>
            <person name="Moustafa A."/>
            <person name="Platzer M."/>
            <person name="Groth M."/>
            <person name="Szafranski K."/>
            <person name="Schliwa M."/>
        </authorList>
    </citation>
    <scope>NUCLEOTIDE SEQUENCE [LARGE SCALE GENOMIC DNA]</scope>
</reference>
<dbReference type="Proteomes" id="UP000023152">
    <property type="component" value="Unassembled WGS sequence"/>
</dbReference>
<sequence length="1059" mass="128846">MRRSSTIDSCDVLWISPFKHEHEILFSRSWVSFIHDEKAHKELLSWNAKVESEDEYTQMILLTWVKYDEFIDQTLEISSMWNHCVDLNLIYVVLNYYCEGNMEKACSLLFKFEKWKLKDNNEQKYKMRMNKFMRRRCCNNDVNLFCIFCSEKNITVRGDIEDAVITTVNNGLPFVKKDKDWGRTIKKTEQTQTLKKMETRCKLEESIHTWIVPMKYRIRTKHICDNYKKDRKVRKYYKQIIKKNILLDEKKNRLCKFANEFTKKLMQACRAEENCPFSQVYGAILGGCLQNRLAIRHKHNSNIIFLFQLDKNNKHDLYYAKKMQKRILDWICKYFKKRRYSERSLWIKYSECEFNIFVAFTYERQKYCHFNFKGNKQHLRLFNSEEVEKIAHDLMSSYNQYKNAIQDAQIQNHKYDDFLNQNMDIVFTMLRTYYIRENHIGTETRFAILVLKAWKYYLLRRKMIKSFIEDVSIEMLCVYAKDLIVKDQQRQQEEKKMMMSKKRKNKKLLYLILFNNLFLCCSGMLVWPHQRVLIDALITPNDIEAWVKKLNDHYLNDCPILVNNIVLRFVNKQRDIFYFIQKYLKTMILIKCTENIEKYSYEYFWKDLGKQAKVDLDYLMTDNPKRWIDSLVYCENEDEYTELDERMEKEEIEEIQALKKMELRRKFEDYIRAWTVPIEYRIRTKHICDNYKKDKKVHKYYKQIIKKNILLDEKKNEVCKVVNKFTKELMQACQYEKNCPFSQVYGAILGECLQNRLAIRHKHNSIIIFLFQLGKNNKHNLYYAEKKQQQILAWIRKYFEKERLYSERGLRIKYGKCEFNIFVAFTYERQKYCQFNFKGNKQHLHLFNSEEVEKMAYDLVSNYNQYKNAIQDHKYIDFLNQNMDIVFTILRTYYIRKDHIGNETRFAILVLKAWKYYLSRRKICYDFIEDVSIEMLCVYAKDLIVKDQQRQQQEEKKNDDEQKKEEHEITLLDVVQQVLSLLVYIGKHVKLFSPYMLVWPHQRVPIDTLITPNDIEAWVKKQNNYYLNDCPILIDNIVLRFVLQIKRYLSLHLTLSKKY</sequence>
<gene>
    <name evidence="2" type="ORF">RFI_01966</name>
</gene>
<name>X6P999_RETFI</name>
<comment type="caution">
    <text evidence="2">The sequence shown here is derived from an EMBL/GenBank/DDBJ whole genome shotgun (WGS) entry which is preliminary data.</text>
</comment>